<dbReference type="RefSeq" id="WP_131976069.1">
    <property type="nucleotide sequence ID" value="NZ_SLYB01000008.1"/>
</dbReference>
<reference evidence="1 2" key="1">
    <citation type="submission" date="2019-03" db="EMBL/GenBank/DDBJ databases">
        <title>Genomic Encyclopedia of Type Strains, Phase IV (KMG-IV): sequencing the most valuable type-strain genomes for metagenomic binning, comparative biology and taxonomic classification.</title>
        <authorList>
            <person name="Goeker M."/>
        </authorList>
    </citation>
    <scope>NUCLEOTIDE SEQUENCE [LARGE SCALE GENOMIC DNA]</scope>
    <source>
        <strain evidence="1 2">DSM 28404</strain>
    </source>
</reference>
<dbReference type="EMBL" id="SLYB01000008">
    <property type="protein sequence ID" value="TCP95517.1"/>
    <property type="molecule type" value="Genomic_DNA"/>
</dbReference>
<comment type="caution">
    <text evidence="1">The sequence shown here is derived from an EMBL/GenBank/DDBJ whole genome shotgun (WGS) entry which is preliminary data.</text>
</comment>
<accession>A0A4R2SYC7</accession>
<evidence type="ECO:0000313" key="2">
    <source>
        <dbReference type="Proteomes" id="UP000295763"/>
    </source>
</evidence>
<keyword evidence="2" id="KW-1185">Reference proteome</keyword>
<protein>
    <submittedName>
        <fullName evidence="1">Abi-like protein</fullName>
    </submittedName>
</protein>
<name>A0A4R2SYC7_9PAST</name>
<organism evidence="1 2">
    <name type="scientific">Cricetibacter osteomyelitidis</name>
    <dbReference type="NCBI Taxonomy" id="1521931"/>
    <lineage>
        <taxon>Bacteria</taxon>
        <taxon>Pseudomonadati</taxon>
        <taxon>Pseudomonadota</taxon>
        <taxon>Gammaproteobacteria</taxon>
        <taxon>Pasteurellales</taxon>
        <taxon>Pasteurellaceae</taxon>
        <taxon>Cricetibacter</taxon>
    </lineage>
</organism>
<dbReference type="OrthoDB" id="9813050at2"/>
<dbReference type="AlphaFoldDB" id="A0A4R2SYC7"/>
<sequence>MINNIQCISESRLSPYMLLCKGDKLEAICVYTALQHRSALYFTIIQEIEIAFRNELSSKIEIWLKNSLSSPTTDLYDFFKNHMLMYLSKEGQKQLQKALSDVQLNYSNKLQKTITKARQKALKKGLPEPIAQDISNKVNPPNHNDIISHLTFGFWVYLLEQDKQKNPNYQFWANIFEDLFEGRFSTNLNLFTRMKDVLRFRNNLYHQEAVWKGANINTPLKALQNLETKFNNFLEHLNKLSPYRFALVEKSYHLNKMKSQLFDHQAFTSELAELKSLLEINRI</sequence>
<evidence type="ECO:0000313" key="1">
    <source>
        <dbReference type="EMBL" id="TCP95517.1"/>
    </source>
</evidence>
<gene>
    <name evidence="1" type="ORF">EDC44_10818</name>
</gene>
<dbReference type="Proteomes" id="UP000295763">
    <property type="component" value="Unassembled WGS sequence"/>
</dbReference>
<proteinExistence type="predicted"/>